<name>A0ABN6YIN9_9MICO</name>
<feature type="transmembrane region" description="Helical" evidence="1">
    <location>
        <begin position="165"/>
        <end position="183"/>
    </location>
</feature>
<gene>
    <name evidence="3" type="ORF">GCM10025872_08500</name>
</gene>
<keyword evidence="3" id="KW-0449">Lipoprotein</keyword>
<dbReference type="CDD" id="cd00077">
    <property type="entry name" value="HDc"/>
    <property type="match status" value="1"/>
</dbReference>
<dbReference type="Pfam" id="PF01966">
    <property type="entry name" value="HD"/>
    <property type="match status" value="1"/>
</dbReference>
<evidence type="ECO:0000256" key="1">
    <source>
        <dbReference type="SAM" id="Phobius"/>
    </source>
</evidence>
<dbReference type="Proteomes" id="UP001321421">
    <property type="component" value="Chromosome"/>
</dbReference>
<evidence type="ECO:0000313" key="4">
    <source>
        <dbReference type="Proteomes" id="UP001321421"/>
    </source>
</evidence>
<dbReference type="RefSeq" id="WP_289232405.1">
    <property type="nucleotide sequence ID" value="NZ_AP027735.1"/>
</dbReference>
<dbReference type="SMART" id="SM00471">
    <property type="entry name" value="HDc"/>
    <property type="match status" value="1"/>
</dbReference>
<dbReference type="Gene3D" id="1.10.3210.10">
    <property type="entry name" value="Hypothetical protein af1432"/>
    <property type="match status" value="1"/>
</dbReference>
<keyword evidence="1" id="KW-1133">Transmembrane helix</keyword>
<feature type="transmembrane region" description="Helical" evidence="1">
    <location>
        <begin position="189"/>
        <end position="205"/>
    </location>
</feature>
<keyword evidence="1" id="KW-0472">Membrane</keyword>
<evidence type="ECO:0000259" key="2">
    <source>
        <dbReference type="SMART" id="SM00471"/>
    </source>
</evidence>
<reference evidence="4" key="1">
    <citation type="journal article" date="2019" name="Int. J. Syst. Evol. Microbiol.">
        <title>The Global Catalogue of Microorganisms (GCM) 10K type strain sequencing project: providing services to taxonomists for standard genome sequencing and annotation.</title>
        <authorList>
            <consortium name="The Broad Institute Genomics Platform"/>
            <consortium name="The Broad Institute Genome Sequencing Center for Infectious Disease"/>
            <person name="Wu L."/>
            <person name="Ma J."/>
        </authorList>
    </citation>
    <scope>NUCLEOTIDE SEQUENCE [LARGE SCALE GENOMIC DNA]</scope>
    <source>
        <strain evidence="4">NBRC 110608</strain>
    </source>
</reference>
<protein>
    <submittedName>
        <fullName evidence="3">Lipoprotein</fullName>
    </submittedName>
</protein>
<organism evidence="3 4">
    <name type="scientific">Barrientosiimonas endolithica</name>
    <dbReference type="NCBI Taxonomy" id="1535208"/>
    <lineage>
        <taxon>Bacteria</taxon>
        <taxon>Bacillati</taxon>
        <taxon>Actinomycetota</taxon>
        <taxon>Actinomycetes</taxon>
        <taxon>Micrococcales</taxon>
        <taxon>Dermacoccaceae</taxon>
        <taxon>Barrientosiimonas</taxon>
    </lineage>
</organism>
<proteinExistence type="predicted"/>
<dbReference type="SUPFAM" id="SSF109604">
    <property type="entry name" value="HD-domain/PDEase-like"/>
    <property type="match status" value="1"/>
</dbReference>
<evidence type="ECO:0000313" key="3">
    <source>
        <dbReference type="EMBL" id="BDZ57193.1"/>
    </source>
</evidence>
<dbReference type="PANTHER" id="PTHR45228">
    <property type="entry name" value="CYCLIC DI-GMP PHOSPHODIESTERASE TM_0186-RELATED"/>
    <property type="match status" value="1"/>
</dbReference>
<keyword evidence="4" id="KW-1185">Reference proteome</keyword>
<keyword evidence="1" id="KW-0812">Transmembrane</keyword>
<accession>A0ABN6YIN9</accession>
<dbReference type="InterPro" id="IPR052020">
    <property type="entry name" value="Cyclic_di-GMP/3'3'-cGAMP_PDE"/>
</dbReference>
<dbReference type="EMBL" id="AP027735">
    <property type="protein sequence ID" value="BDZ57193.1"/>
    <property type="molecule type" value="Genomic_DNA"/>
</dbReference>
<feature type="transmembrane region" description="Helical" evidence="1">
    <location>
        <begin position="120"/>
        <end position="145"/>
    </location>
</feature>
<feature type="transmembrane region" description="Helical" evidence="1">
    <location>
        <begin position="83"/>
        <end position="100"/>
    </location>
</feature>
<feature type="domain" description="HD/PDEase" evidence="2">
    <location>
        <begin position="229"/>
        <end position="358"/>
    </location>
</feature>
<dbReference type="PANTHER" id="PTHR45228:SF4">
    <property type="entry name" value="LIPOPROTEIN"/>
    <property type="match status" value="1"/>
</dbReference>
<sequence length="390" mass="41842">MVLGCFFLAMLAGEALRLDGQDHPMMFPLSGAATAGLALAGELDGRTLGYGAAEVVIAQVAAMLLGAAWLQHRTGGRPRVHHYAVRLLVLSLVAVVYREVPLGPGGRTLVAAATDGTHVRWQVALLMLAVLLAATVLAFALQLLLRPRGGHRARWHFFQEDVRSALPVTLAAMSAAVVVALGLRALSLFAVPLFLTPLVLMGFAIQRQRRAGRARQQSIAALSRMTDLAGYTREGHSERVAALCDVVGRAMHLTDRELVDLEAAALLHDIGQVALRDPIPGGATVGLAPVDQERIADDGAAIVRRTEAMDRPATIISEHPTPFRILREEGRPLSRAARILKVCNAFDDLGGTRGDRDAALERILLGLGYEYDPEVVDALTEVTERVTRAA</sequence>
<dbReference type="InterPro" id="IPR006674">
    <property type="entry name" value="HD_domain"/>
</dbReference>
<dbReference type="InterPro" id="IPR003607">
    <property type="entry name" value="HD/PDEase_dom"/>
</dbReference>
<feature type="transmembrane region" description="Helical" evidence="1">
    <location>
        <begin position="48"/>
        <end position="71"/>
    </location>
</feature>